<reference evidence="4 5" key="1">
    <citation type="submission" date="2019-06" db="EMBL/GenBank/DDBJ databases">
        <title>Genome of new Rhodobacteraceae sp. SM1903.</title>
        <authorList>
            <person name="Ren X."/>
        </authorList>
    </citation>
    <scope>NUCLEOTIDE SEQUENCE [LARGE SCALE GENOMIC DNA]</scope>
    <source>
        <strain evidence="4 5">SM1903</strain>
    </source>
</reference>
<dbReference type="InterPro" id="IPR036423">
    <property type="entry name" value="SOD-like_Cu/Zn_dom_sf"/>
</dbReference>
<dbReference type="PROSITE" id="PS00087">
    <property type="entry name" value="SOD_CU_ZN_1"/>
    <property type="match status" value="1"/>
</dbReference>
<dbReference type="Proteomes" id="UP000314011">
    <property type="component" value="Unassembled WGS sequence"/>
</dbReference>
<dbReference type="InterPro" id="IPR001424">
    <property type="entry name" value="SOD_Cu_Zn_dom"/>
</dbReference>
<dbReference type="InterPro" id="IPR018152">
    <property type="entry name" value="SOD_Cu/Zn_BS"/>
</dbReference>
<comment type="similarity">
    <text evidence="1">Belongs to the Cu-Zn superoxide dismutase family.</text>
</comment>
<dbReference type="EMBL" id="VFFF01000002">
    <property type="protein sequence ID" value="TNY31616.1"/>
    <property type="molecule type" value="Genomic_DNA"/>
</dbReference>
<evidence type="ECO:0000313" key="5">
    <source>
        <dbReference type="Proteomes" id="UP000314011"/>
    </source>
</evidence>
<dbReference type="Gene3D" id="2.60.40.200">
    <property type="entry name" value="Superoxide dismutase, copper/zinc binding domain"/>
    <property type="match status" value="1"/>
</dbReference>
<comment type="caution">
    <text evidence="4">The sequence shown here is derived from an EMBL/GenBank/DDBJ whole genome shotgun (WGS) entry which is preliminary data.</text>
</comment>
<dbReference type="RefSeq" id="WP_140196752.1">
    <property type="nucleotide sequence ID" value="NZ_CP065915.1"/>
</dbReference>
<dbReference type="AlphaFoldDB" id="A0A5C5GA69"/>
<feature type="domain" description="Superoxide dismutase copper/zinc binding" evidence="3">
    <location>
        <begin position="36"/>
        <end position="161"/>
    </location>
</feature>
<protein>
    <submittedName>
        <fullName evidence="4">Superoxide dismutase family protein</fullName>
    </submittedName>
</protein>
<evidence type="ECO:0000259" key="3">
    <source>
        <dbReference type="Pfam" id="PF00080"/>
    </source>
</evidence>
<accession>A0A5C5GA69</accession>
<proteinExistence type="inferred from homology"/>
<dbReference type="PANTHER" id="PTHR10003">
    <property type="entry name" value="SUPEROXIDE DISMUTASE CU-ZN -RELATED"/>
    <property type="match status" value="1"/>
</dbReference>
<keyword evidence="5" id="KW-1185">Reference proteome</keyword>
<dbReference type="InterPro" id="IPR024134">
    <property type="entry name" value="SOD_Cu/Zn_/chaperone"/>
</dbReference>
<evidence type="ECO:0000256" key="2">
    <source>
        <dbReference type="SAM" id="SignalP"/>
    </source>
</evidence>
<dbReference type="SUPFAM" id="SSF49329">
    <property type="entry name" value="Cu,Zn superoxide dismutase-like"/>
    <property type="match status" value="1"/>
</dbReference>
<organism evidence="4 5">
    <name type="scientific">Pelagovum pacificum</name>
    <dbReference type="NCBI Taxonomy" id="2588711"/>
    <lineage>
        <taxon>Bacteria</taxon>
        <taxon>Pseudomonadati</taxon>
        <taxon>Pseudomonadota</taxon>
        <taxon>Alphaproteobacteria</taxon>
        <taxon>Rhodobacterales</taxon>
        <taxon>Paracoccaceae</taxon>
        <taxon>Pelagovum</taxon>
    </lineage>
</organism>
<dbReference type="GO" id="GO:0005507">
    <property type="term" value="F:copper ion binding"/>
    <property type="evidence" value="ECO:0007669"/>
    <property type="project" value="InterPro"/>
</dbReference>
<keyword evidence="2" id="KW-0732">Signal</keyword>
<evidence type="ECO:0000313" key="4">
    <source>
        <dbReference type="EMBL" id="TNY31616.1"/>
    </source>
</evidence>
<name>A0A5C5GA69_9RHOB</name>
<gene>
    <name evidence="4" type="ORF">FHY64_16560</name>
</gene>
<feature type="signal peptide" evidence="2">
    <location>
        <begin position="1"/>
        <end position="19"/>
    </location>
</feature>
<sequence length="165" mass="16930">MFIRTATAIACLLPVAAFAAEADAPVTSVDGAELGIVQVIDTPSGVAHVIISLTGIPEGVHGIHLHETGDCSAEDFSSAGGHIAGDAEHGIMSENGPHPGDLPNATVQADGTLQAEYFLPDFSVEEWLADDDGAAFIVHAGSDDYESQPAGDAGDRFACGVFELQ</sequence>
<evidence type="ECO:0000256" key="1">
    <source>
        <dbReference type="ARBA" id="ARBA00010457"/>
    </source>
</evidence>
<dbReference type="OrthoDB" id="5431326at2"/>
<feature type="chain" id="PRO_5022769643" evidence="2">
    <location>
        <begin position="20"/>
        <end position="165"/>
    </location>
</feature>
<dbReference type="GO" id="GO:0006801">
    <property type="term" value="P:superoxide metabolic process"/>
    <property type="evidence" value="ECO:0007669"/>
    <property type="project" value="InterPro"/>
</dbReference>
<dbReference type="Pfam" id="PF00080">
    <property type="entry name" value="Sod_Cu"/>
    <property type="match status" value="1"/>
</dbReference>